<accession>A0A1Y1L380</accession>
<sequence>MIRNLILLLFCVMAVKGVAVIIYTAVNVQGALAECIQLDPKLTILTNGTDSKDAQCFLDCMYKKAGLIDEAGHTNETVVDTFIGKESSYGWLKTVVHKCTSSVVNEDEPCKTAANLANCEVDEEIKLVSSLVVQTPASGDAK</sequence>
<keyword evidence="1" id="KW-0732">Signal</keyword>
<dbReference type="InParanoid" id="A0A1Y1L380"/>
<dbReference type="AlphaFoldDB" id="A0A1Y1L380"/>
<proteinExistence type="predicted"/>
<dbReference type="Pfam" id="PF01395">
    <property type="entry name" value="PBP_GOBP"/>
    <property type="match status" value="1"/>
</dbReference>
<dbReference type="EMBL" id="VVIM01000001">
    <property type="protein sequence ID" value="KAB0805483.1"/>
    <property type="molecule type" value="Genomic_DNA"/>
</dbReference>
<organism evidence="2">
    <name type="scientific">Photinus pyralis</name>
    <name type="common">Common eastern firefly</name>
    <name type="synonym">Lampyris pyralis</name>
    <dbReference type="NCBI Taxonomy" id="7054"/>
    <lineage>
        <taxon>Eukaryota</taxon>
        <taxon>Metazoa</taxon>
        <taxon>Ecdysozoa</taxon>
        <taxon>Arthropoda</taxon>
        <taxon>Hexapoda</taxon>
        <taxon>Insecta</taxon>
        <taxon>Pterygota</taxon>
        <taxon>Neoptera</taxon>
        <taxon>Endopterygota</taxon>
        <taxon>Coleoptera</taxon>
        <taxon>Polyphaga</taxon>
        <taxon>Elateriformia</taxon>
        <taxon>Elateroidea</taxon>
        <taxon>Lampyridae</taxon>
        <taxon>Lampyrinae</taxon>
        <taxon>Photinus</taxon>
    </lineage>
</organism>
<evidence type="ECO:0000256" key="1">
    <source>
        <dbReference type="SAM" id="SignalP"/>
    </source>
</evidence>
<feature type="signal peptide" evidence="1">
    <location>
        <begin position="1"/>
        <end position="17"/>
    </location>
</feature>
<reference evidence="3 4" key="2">
    <citation type="journal article" date="2018" name="Elife">
        <title>Firefly genomes illuminate parallel origins of bioluminescence in beetles.</title>
        <authorList>
            <person name="Fallon T.R."/>
            <person name="Lower S.E."/>
            <person name="Chang C.H."/>
            <person name="Bessho-Uehara M."/>
            <person name="Martin G.J."/>
            <person name="Bewick A.J."/>
            <person name="Behringer M."/>
            <person name="Debat H.J."/>
            <person name="Wong I."/>
            <person name="Day J.C."/>
            <person name="Suvorov A."/>
            <person name="Silva C.J."/>
            <person name="Stanger-Hall K.F."/>
            <person name="Hall D.W."/>
            <person name="Schmitz R.J."/>
            <person name="Nelson D.R."/>
            <person name="Lewis S.M."/>
            <person name="Shigenobu S."/>
            <person name="Bybee S.M."/>
            <person name="Larracuente A.M."/>
            <person name="Oba Y."/>
            <person name="Weng J.K."/>
        </authorList>
    </citation>
    <scope>NUCLEOTIDE SEQUENCE [LARGE SCALE GENOMIC DNA]</scope>
    <source>
        <strain evidence="3">1611_PpyrPB1</strain>
        <tissue evidence="3">Whole body</tissue>
    </source>
</reference>
<dbReference type="SUPFAM" id="SSF47565">
    <property type="entry name" value="Insect pheromone/odorant-binding proteins"/>
    <property type="match status" value="1"/>
</dbReference>
<dbReference type="OrthoDB" id="8014875at2759"/>
<keyword evidence="4" id="KW-1185">Reference proteome</keyword>
<gene>
    <name evidence="3" type="ORF">PPYR_02453</name>
</gene>
<reference evidence="2" key="1">
    <citation type="journal article" date="2016" name="Sci. Rep.">
        <title>Molecular characterization of firefly nuptial gifts: a multi-omics approach sheds light on postcopulatory sexual selection.</title>
        <authorList>
            <person name="Al-Wathiqui N."/>
            <person name="Fallon T.R."/>
            <person name="South A."/>
            <person name="Weng J.K."/>
            <person name="Lewis S.M."/>
        </authorList>
    </citation>
    <scope>NUCLEOTIDE SEQUENCE</scope>
</reference>
<dbReference type="Proteomes" id="UP000327044">
    <property type="component" value="Unassembled WGS sequence"/>
</dbReference>
<dbReference type="InterPro" id="IPR036728">
    <property type="entry name" value="PBP_GOBP_sf"/>
</dbReference>
<protein>
    <submittedName>
        <fullName evidence="2">Uncharacterized protein</fullName>
    </submittedName>
</protein>
<dbReference type="CDD" id="cd23992">
    <property type="entry name" value="PBP_GOBP"/>
    <property type="match status" value="1"/>
</dbReference>
<dbReference type="EMBL" id="GEZM01068021">
    <property type="protein sequence ID" value="JAV67251.1"/>
    <property type="molecule type" value="Transcribed_RNA"/>
</dbReference>
<feature type="chain" id="PRO_5036312531" evidence="1">
    <location>
        <begin position="18"/>
        <end position="142"/>
    </location>
</feature>
<reference evidence="3" key="3">
    <citation type="submission" date="2019-08" db="EMBL/GenBank/DDBJ databases">
        <authorList>
            <consortium name="Photinus pyralis genome working group"/>
            <person name="Fallon T.R."/>
            <person name="Sander Lower S.E."/>
            <person name="Weng J.-K."/>
        </authorList>
    </citation>
    <scope>NUCLEOTIDE SEQUENCE</scope>
    <source>
        <strain evidence="3">1611_PpyrPB1</strain>
        <tissue evidence="3">Whole body</tissue>
    </source>
</reference>
<dbReference type="InterPro" id="IPR006170">
    <property type="entry name" value="PBP/GOBP"/>
</dbReference>
<evidence type="ECO:0000313" key="4">
    <source>
        <dbReference type="Proteomes" id="UP000327044"/>
    </source>
</evidence>
<evidence type="ECO:0000313" key="3">
    <source>
        <dbReference type="EMBL" id="KAB0805483.1"/>
    </source>
</evidence>
<name>A0A1Y1L380_PHOPY</name>
<dbReference type="GO" id="GO:0005549">
    <property type="term" value="F:odorant binding"/>
    <property type="evidence" value="ECO:0007669"/>
    <property type="project" value="InterPro"/>
</dbReference>
<dbReference type="Gene3D" id="1.10.238.20">
    <property type="entry name" value="Pheromone/general odorant binding protein domain"/>
    <property type="match status" value="1"/>
</dbReference>
<evidence type="ECO:0000313" key="2">
    <source>
        <dbReference type="EMBL" id="JAV67251.1"/>
    </source>
</evidence>